<dbReference type="EMBL" id="CAEY01000458">
    <property type="status" value="NOT_ANNOTATED_CDS"/>
    <property type="molecule type" value="Genomic_DNA"/>
</dbReference>
<dbReference type="Pfam" id="PF14520">
    <property type="entry name" value="HHH_5"/>
    <property type="match status" value="1"/>
</dbReference>
<dbReference type="InterPro" id="IPR047260">
    <property type="entry name" value="ERCC1-like_central_dom"/>
</dbReference>
<feature type="domain" description="ERCC1-like central" evidence="8">
    <location>
        <begin position="38"/>
        <end position="150"/>
    </location>
</feature>
<keyword evidence="3" id="KW-0227">DNA damage</keyword>
<dbReference type="GO" id="GO:0006312">
    <property type="term" value="P:mitotic recombination"/>
    <property type="evidence" value="ECO:0007669"/>
    <property type="project" value="TreeGrafter"/>
</dbReference>
<evidence type="ECO:0000259" key="8">
    <source>
        <dbReference type="Pfam" id="PF03834"/>
    </source>
</evidence>
<accession>T1JS60</accession>
<comment type="subcellular location">
    <subcellularLocation>
        <location evidence="1">Nucleus</location>
    </subcellularLocation>
</comment>
<dbReference type="Gene3D" id="3.40.50.10130">
    <property type="match status" value="1"/>
</dbReference>
<dbReference type="STRING" id="32264.T1JS60"/>
<dbReference type="GO" id="GO:0070522">
    <property type="term" value="C:ERCC4-ERCC1 complex"/>
    <property type="evidence" value="ECO:0007669"/>
    <property type="project" value="TreeGrafter"/>
</dbReference>
<evidence type="ECO:0000313" key="10">
    <source>
        <dbReference type="Proteomes" id="UP000015104"/>
    </source>
</evidence>
<reference evidence="9" key="2">
    <citation type="submission" date="2015-06" db="UniProtKB">
        <authorList>
            <consortium name="EnsemblMetazoa"/>
        </authorList>
    </citation>
    <scope>IDENTIFICATION</scope>
</reference>
<dbReference type="HOGENOM" id="CLU_041616_3_0_1"/>
<dbReference type="Pfam" id="PF03834">
    <property type="entry name" value="Rad10"/>
    <property type="match status" value="1"/>
</dbReference>
<keyword evidence="6" id="KW-0539">Nucleus</keyword>
<keyword evidence="4" id="KW-0238">DNA-binding</keyword>
<dbReference type="GO" id="GO:0003697">
    <property type="term" value="F:single-stranded DNA binding"/>
    <property type="evidence" value="ECO:0007669"/>
    <property type="project" value="TreeGrafter"/>
</dbReference>
<keyword evidence="5" id="KW-0234">DNA repair</keyword>
<dbReference type="CDD" id="cd22325">
    <property type="entry name" value="ERCC1_C-like"/>
    <property type="match status" value="1"/>
</dbReference>
<dbReference type="SUPFAM" id="SSF52980">
    <property type="entry name" value="Restriction endonuclease-like"/>
    <property type="match status" value="1"/>
</dbReference>
<sequence length="240" mass="26873">MTAKPNTAVNSKEQIKNSEMTTTAGPSTSATILTPNVVQVNPRLKNNAILAGIKSVRWMFNDIVPDFILGQTTCALYMTLKHHTQYPHYIYDRMQQVGKSYQLQVLLVLVDVVDPNASLKELAKVSIMADFTLMCCWSPEEASRMIEHYKLFEKKSPAMIMEKQLANINGTEDKHKCVIEALSSVKSINKTDSLSLISNFESFEKIVKSDAETLGLCPGLGPLKAEKLYQAFHKPFIRSD</sequence>
<dbReference type="Gene3D" id="1.10.150.20">
    <property type="entry name" value="5' to 3' exonuclease, C-terminal subdomain"/>
    <property type="match status" value="1"/>
</dbReference>
<evidence type="ECO:0000256" key="7">
    <source>
        <dbReference type="SAM" id="MobiDB-lite"/>
    </source>
</evidence>
<dbReference type="InterPro" id="IPR004579">
    <property type="entry name" value="ERCC1/RAD10/SWI10"/>
</dbReference>
<evidence type="ECO:0000256" key="4">
    <source>
        <dbReference type="ARBA" id="ARBA00023125"/>
    </source>
</evidence>
<dbReference type="PANTHER" id="PTHR12749">
    <property type="entry name" value="EXCISION REPAIR CROSS-COMPLEMENTING 1 ERCC1"/>
    <property type="match status" value="1"/>
</dbReference>
<dbReference type="FunFam" id="3.40.50.10130:FF:000001">
    <property type="entry name" value="DNA excision repair protein ERCC-1"/>
    <property type="match status" value="1"/>
</dbReference>
<dbReference type="InterPro" id="IPR011335">
    <property type="entry name" value="Restrct_endonuc-II-like"/>
</dbReference>
<dbReference type="SUPFAM" id="SSF47781">
    <property type="entry name" value="RuvA domain 2-like"/>
    <property type="match status" value="1"/>
</dbReference>
<feature type="region of interest" description="Disordered" evidence="7">
    <location>
        <begin position="1"/>
        <end position="26"/>
    </location>
</feature>
<evidence type="ECO:0000256" key="6">
    <source>
        <dbReference type="ARBA" id="ARBA00023242"/>
    </source>
</evidence>
<evidence type="ECO:0000256" key="5">
    <source>
        <dbReference type="ARBA" id="ARBA00023204"/>
    </source>
</evidence>
<dbReference type="GO" id="GO:0000110">
    <property type="term" value="C:nucleotide-excision repair factor 1 complex"/>
    <property type="evidence" value="ECO:0007669"/>
    <property type="project" value="TreeGrafter"/>
</dbReference>
<reference evidence="10" key="1">
    <citation type="submission" date="2011-08" db="EMBL/GenBank/DDBJ databases">
        <authorList>
            <person name="Rombauts S."/>
        </authorList>
    </citation>
    <scope>NUCLEOTIDE SEQUENCE</scope>
    <source>
        <strain evidence="10">London</strain>
    </source>
</reference>
<dbReference type="AlphaFoldDB" id="T1JS60"/>
<dbReference type="GO" id="GO:0006302">
    <property type="term" value="P:double-strand break repair"/>
    <property type="evidence" value="ECO:0007669"/>
    <property type="project" value="UniProtKB-ARBA"/>
</dbReference>
<evidence type="ECO:0000256" key="2">
    <source>
        <dbReference type="ARBA" id="ARBA00008283"/>
    </source>
</evidence>
<protein>
    <recommendedName>
        <fullName evidence="8">ERCC1-like central domain-containing protein</fullName>
    </recommendedName>
</protein>
<organism evidence="9 10">
    <name type="scientific">Tetranychus urticae</name>
    <name type="common">Two-spotted spider mite</name>
    <dbReference type="NCBI Taxonomy" id="32264"/>
    <lineage>
        <taxon>Eukaryota</taxon>
        <taxon>Metazoa</taxon>
        <taxon>Ecdysozoa</taxon>
        <taxon>Arthropoda</taxon>
        <taxon>Chelicerata</taxon>
        <taxon>Arachnida</taxon>
        <taxon>Acari</taxon>
        <taxon>Acariformes</taxon>
        <taxon>Trombidiformes</taxon>
        <taxon>Prostigmata</taxon>
        <taxon>Eleutherengona</taxon>
        <taxon>Raphignathae</taxon>
        <taxon>Tetranychoidea</taxon>
        <taxon>Tetranychidae</taxon>
        <taxon>Tetranychus</taxon>
    </lineage>
</organism>
<dbReference type="eggNOG" id="KOG2841">
    <property type="taxonomic scope" value="Eukaryota"/>
</dbReference>
<dbReference type="EnsemblMetazoa" id="tetur01g09360.1">
    <property type="protein sequence ID" value="tetur01g09360.1"/>
    <property type="gene ID" value="tetur01g09360"/>
</dbReference>
<evidence type="ECO:0000256" key="1">
    <source>
        <dbReference type="ARBA" id="ARBA00004123"/>
    </source>
</evidence>
<dbReference type="NCBIfam" id="TIGR00597">
    <property type="entry name" value="rad10"/>
    <property type="match status" value="1"/>
</dbReference>
<dbReference type="PANTHER" id="PTHR12749:SF0">
    <property type="entry name" value="DNA EXCISION REPAIR PROTEIN ERCC-1"/>
    <property type="match status" value="1"/>
</dbReference>
<dbReference type="GO" id="GO:0003684">
    <property type="term" value="F:damaged DNA binding"/>
    <property type="evidence" value="ECO:0007669"/>
    <property type="project" value="InterPro"/>
</dbReference>
<name>T1JS60_TETUR</name>
<proteinExistence type="inferred from homology"/>
<keyword evidence="10" id="KW-1185">Reference proteome</keyword>
<evidence type="ECO:0000256" key="3">
    <source>
        <dbReference type="ARBA" id="ARBA00022763"/>
    </source>
</evidence>
<comment type="similarity">
    <text evidence="2">Belongs to the ERCC1/RAD10/SWI10 family.</text>
</comment>
<dbReference type="Proteomes" id="UP000015104">
    <property type="component" value="Unassembled WGS sequence"/>
</dbReference>
<dbReference type="GO" id="GO:0070914">
    <property type="term" value="P:UV-damage excision repair"/>
    <property type="evidence" value="ECO:0007669"/>
    <property type="project" value="TreeGrafter"/>
</dbReference>
<dbReference type="InterPro" id="IPR010994">
    <property type="entry name" value="RuvA_2-like"/>
</dbReference>
<evidence type="ECO:0000313" key="9">
    <source>
        <dbReference type="EnsemblMetazoa" id="tetur01g09360.1"/>
    </source>
</evidence>